<keyword evidence="4 7" id="KW-0812">Transmembrane</keyword>
<feature type="transmembrane region" description="Helical" evidence="7">
    <location>
        <begin position="370"/>
        <end position="391"/>
    </location>
</feature>
<accession>A0A1H2PJL3</accession>
<evidence type="ECO:0000256" key="3">
    <source>
        <dbReference type="ARBA" id="ARBA00022679"/>
    </source>
</evidence>
<proteinExistence type="predicted"/>
<keyword evidence="3" id="KW-0808">Transferase</keyword>
<evidence type="ECO:0000256" key="5">
    <source>
        <dbReference type="ARBA" id="ARBA00022989"/>
    </source>
</evidence>
<evidence type="ECO:0000313" key="10">
    <source>
        <dbReference type="Proteomes" id="UP000243719"/>
    </source>
</evidence>
<dbReference type="PANTHER" id="PTHR43867">
    <property type="entry name" value="CELLULOSE SYNTHASE CATALYTIC SUBUNIT A [UDP-FORMING]"/>
    <property type="match status" value="1"/>
</dbReference>
<keyword evidence="5 7" id="KW-1133">Transmembrane helix</keyword>
<dbReference type="NCBIfam" id="NF012033">
    <property type="entry name" value="PRK15489.1"/>
    <property type="match status" value="1"/>
</dbReference>
<keyword evidence="10" id="KW-1185">Reference proteome</keyword>
<gene>
    <name evidence="9" type="ORF">SAMN05216551_101417</name>
</gene>
<sequence length="712" mass="81836">MSLPTLWTLYGPFWIADYYTLLQWSAGFFALVILISSIDDVFIDVYFWVREVWRSLTVKRRYPSLTVAQLMERDEQPIAIMIPAWHEYDVIAAMVENMVETLDYENYAIFVGTYPNDAQTIAEVERMRRRYKHLHRVEVPHEGPTCKADCLNWVIQAIFLKERENGTPYAGVVLHDSEDVLHALELRFFNYLLPRKDMVQLPVASLERSWYEFVAGTYMDEFAEWHAKDLVVRESLTGSVPSAGVGTCFSHRAMHALADATNQQPFNTDSLTEDYDVGARLSKLGMRSIFARFPVRYQTRRKTWFGLGPAKDFEIEMPLCVREFFPDTVRTAYRQKARWTLGIGLQSWQQLGWSGSLAARYLLFRDRKGVVTAFVGVLAYVLVLQFALFYFANVFGWLPVRFPPLFAPDGVMRWVFYANLIALFQRVSQRIIFVKRLYGWEHALLSVPRMAIGNFINFLAVARAWRMFLTHLVTGRRLVWDKTMHDFPSADQLIGERRRLRLGELLLSWRAISNEQLERGLNRQSRRDLPLGRALIADGAIDEETLAEAISYQSELPRVHVDMARLRRERERTTVPVDFQVRWRAIDIGSNETGDHWLAVAAPLPPEALATLPAGIVWQQGVARESEIAAGLRVLRGDPSGTVENAVPLLGDLLIEMGLLARRTFEKALEGYRPERDGRIGDHLVRTGVLEPQSVERALLEQRHRREGQVGA</sequence>
<dbReference type="PANTHER" id="PTHR43867:SF2">
    <property type="entry name" value="CELLULOSE SYNTHASE CATALYTIC SUBUNIT A [UDP-FORMING]"/>
    <property type="match status" value="1"/>
</dbReference>
<dbReference type="SUPFAM" id="SSF53448">
    <property type="entry name" value="Nucleotide-diphospho-sugar transferases"/>
    <property type="match status" value="1"/>
</dbReference>
<keyword evidence="2" id="KW-0328">Glycosyltransferase</keyword>
<reference evidence="10" key="1">
    <citation type="submission" date="2016-09" db="EMBL/GenBank/DDBJ databases">
        <authorList>
            <person name="Varghese N."/>
            <person name="Submissions S."/>
        </authorList>
    </citation>
    <scope>NUCLEOTIDE SEQUENCE [LARGE SCALE GENOMIC DNA]</scope>
    <source>
        <strain evidence="10">JS23</strain>
    </source>
</reference>
<dbReference type="Proteomes" id="UP000243719">
    <property type="component" value="Unassembled WGS sequence"/>
</dbReference>
<evidence type="ECO:0000256" key="6">
    <source>
        <dbReference type="ARBA" id="ARBA00023136"/>
    </source>
</evidence>
<feature type="domain" description="Glycosyltransferase 2-like" evidence="8">
    <location>
        <begin position="172"/>
        <end position="391"/>
    </location>
</feature>
<dbReference type="InterPro" id="IPR050321">
    <property type="entry name" value="Glycosyltr_2/OpgH_subfam"/>
</dbReference>
<keyword evidence="6 7" id="KW-0472">Membrane</keyword>
<evidence type="ECO:0000256" key="7">
    <source>
        <dbReference type="SAM" id="Phobius"/>
    </source>
</evidence>
<dbReference type="EMBL" id="FNLO01000001">
    <property type="protein sequence ID" value="SDV46542.1"/>
    <property type="molecule type" value="Genomic_DNA"/>
</dbReference>
<dbReference type="RefSeq" id="WP_235837744.1">
    <property type="nucleotide sequence ID" value="NZ_FNLO01000001.1"/>
</dbReference>
<comment type="subcellular location">
    <subcellularLocation>
        <location evidence="1">Membrane</location>
        <topology evidence="1">Multi-pass membrane protein</topology>
    </subcellularLocation>
</comment>
<dbReference type="SUPFAM" id="SSF160246">
    <property type="entry name" value="EspE N-terminal domain-like"/>
    <property type="match status" value="1"/>
</dbReference>
<dbReference type="GO" id="GO:0016020">
    <property type="term" value="C:membrane"/>
    <property type="evidence" value="ECO:0007669"/>
    <property type="project" value="UniProtKB-SubCell"/>
</dbReference>
<organism evidence="9 10">
    <name type="scientific">Chitinasiproducens palmae</name>
    <dbReference type="NCBI Taxonomy" id="1770053"/>
    <lineage>
        <taxon>Bacteria</taxon>
        <taxon>Pseudomonadati</taxon>
        <taxon>Pseudomonadota</taxon>
        <taxon>Betaproteobacteria</taxon>
        <taxon>Burkholderiales</taxon>
        <taxon>Burkholderiaceae</taxon>
        <taxon>Chitinasiproducens</taxon>
    </lineage>
</organism>
<dbReference type="NCBIfam" id="NF011305">
    <property type="entry name" value="PRK14716.1-3"/>
    <property type="match status" value="1"/>
</dbReference>
<feature type="transmembrane region" description="Helical" evidence="7">
    <location>
        <begin position="411"/>
        <end position="428"/>
    </location>
</feature>
<dbReference type="Pfam" id="PF13632">
    <property type="entry name" value="Glyco_trans_2_3"/>
    <property type="match status" value="1"/>
</dbReference>
<dbReference type="GO" id="GO:0016757">
    <property type="term" value="F:glycosyltransferase activity"/>
    <property type="evidence" value="ECO:0007669"/>
    <property type="project" value="UniProtKB-KW"/>
</dbReference>
<evidence type="ECO:0000256" key="2">
    <source>
        <dbReference type="ARBA" id="ARBA00022676"/>
    </source>
</evidence>
<evidence type="ECO:0000313" key="9">
    <source>
        <dbReference type="EMBL" id="SDV46542.1"/>
    </source>
</evidence>
<dbReference type="STRING" id="1770053.SAMN05216551_101417"/>
<evidence type="ECO:0000256" key="4">
    <source>
        <dbReference type="ARBA" id="ARBA00022692"/>
    </source>
</evidence>
<evidence type="ECO:0000256" key="1">
    <source>
        <dbReference type="ARBA" id="ARBA00004141"/>
    </source>
</evidence>
<protein>
    <submittedName>
        <fullName evidence="9">Adsorption protein B</fullName>
    </submittedName>
</protein>
<dbReference type="InterPro" id="IPR001173">
    <property type="entry name" value="Glyco_trans_2-like"/>
</dbReference>
<dbReference type="Gene3D" id="3.90.550.10">
    <property type="entry name" value="Spore Coat Polysaccharide Biosynthesis Protein SpsA, Chain A"/>
    <property type="match status" value="1"/>
</dbReference>
<evidence type="ECO:0000259" key="8">
    <source>
        <dbReference type="Pfam" id="PF13632"/>
    </source>
</evidence>
<dbReference type="InterPro" id="IPR037257">
    <property type="entry name" value="T2SS_E_N_sf"/>
</dbReference>
<dbReference type="InterPro" id="IPR029044">
    <property type="entry name" value="Nucleotide-diphossugar_trans"/>
</dbReference>
<dbReference type="AlphaFoldDB" id="A0A1H2PJL3"/>
<name>A0A1H2PJL3_9BURK</name>